<feature type="transmembrane region" description="Helical" evidence="6">
    <location>
        <begin position="250"/>
        <end position="274"/>
    </location>
</feature>
<evidence type="ECO:0000256" key="4">
    <source>
        <dbReference type="ARBA" id="ARBA00022989"/>
    </source>
</evidence>
<dbReference type="EMBL" id="MBRJ01000057">
    <property type="protein sequence ID" value="OHX41524.1"/>
    <property type="molecule type" value="Genomic_DNA"/>
</dbReference>
<evidence type="ECO:0000313" key="7">
    <source>
        <dbReference type="EMBL" id="OHX41524.1"/>
    </source>
</evidence>
<dbReference type="RefSeq" id="WP_071159744.1">
    <property type="nucleotide sequence ID" value="NZ_CP062790.1"/>
</dbReference>
<keyword evidence="8" id="KW-1185">Reference proteome</keyword>
<reference evidence="7 8" key="1">
    <citation type="submission" date="2016-07" db="EMBL/GenBank/DDBJ databases">
        <title>Bacillus oceanisediminis whole genome.</title>
        <authorList>
            <person name="Pal Y."/>
            <person name="Verma A."/>
            <person name="Mual P."/>
            <person name="Srinivasan K."/>
        </authorList>
    </citation>
    <scope>NUCLEOTIDE SEQUENCE [LARGE SCALE GENOMIC DNA]</scope>
    <source>
        <strain evidence="7 8">Bhandara28</strain>
    </source>
</reference>
<feature type="transmembrane region" description="Helical" evidence="6">
    <location>
        <begin position="415"/>
        <end position="437"/>
    </location>
</feature>
<evidence type="ECO:0000256" key="6">
    <source>
        <dbReference type="SAM" id="Phobius"/>
    </source>
</evidence>
<comment type="caution">
    <text evidence="7">The sequence shown here is derived from an EMBL/GenBank/DDBJ whole genome shotgun (WGS) entry which is preliminary data.</text>
</comment>
<feature type="transmembrane region" description="Helical" evidence="6">
    <location>
        <begin position="12"/>
        <end position="33"/>
    </location>
</feature>
<feature type="transmembrane region" description="Helical" evidence="6">
    <location>
        <begin position="183"/>
        <end position="204"/>
    </location>
</feature>
<name>A0ABX3CKN0_9BACI</name>
<dbReference type="Pfam" id="PF01943">
    <property type="entry name" value="Polysacc_synt"/>
    <property type="match status" value="1"/>
</dbReference>
<evidence type="ECO:0000313" key="8">
    <source>
        <dbReference type="Proteomes" id="UP000180194"/>
    </source>
</evidence>
<proteinExistence type="predicted"/>
<comment type="subcellular location">
    <subcellularLocation>
        <location evidence="1">Cell membrane</location>
        <topology evidence="1">Multi-pass membrane protein</topology>
    </subcellularLocation>
</comment>
<feature type="transmembrane region" description="Helical" evidence="6">
    <location>
        <begin position="295"/>
        <end position="321"/>
    </location>
</feature>
<keyword evidence="4 6" id="KW-1133">Transmembrane helix</keyword>
<feature type="transmembrane region" description="Helical" evidence="6">
    <location>
        <begin position="358"/>
        <end position="378"/>
    </location>
</feature>
<dbReference type="InterPro" id="IPR002797">
    <property type="entry name" value="Polysacc_synth"/>
</dbReference>
<keyword evidence="2" id="KW-1003">Cell membrane</keyword>
<evidence type="ECO:0000256" key="3">
    <source>
        <dbReference type="ARBA" id="ARBA00022692"/>
    </source>
</evidence>
<dbReference type="PANTHER" id="PTHR30250">
    <property type="entry name" value="PST FAMILY PREDICTED COLANIC ACID TRANSPORTER"/>
    <property type="match status" value="1"/>
</dbReference>
<keyword evidence="3 6" id="KW-0812">Transmembrane</keyword>
<evidence type="ECO:0000256" key="2">
    <source>
        <dbReference type="ARBA" id="ARBA00022475"/>
    </source>
</evidence>
<feature type="transmembrane region" description="Helical" evidence="6">
    <location>
        <begin position="122"/>
        <end position="145"/>
    </location>
</feature>
<dbReference type="PANTHER" id="PTHR30250:SF11">
    <property type="entry name" value="O-ANTIGEN TRANSPORTER-RELATED"/>
    <property type="match status" value="1"/>
</dbReference>
<protein>
    <submittedName>
        <fullName evidence="7">Polysaccharide biosynthesis protein</fullName>
    </submittedName>
</protein>
<keyword evidence="5 6" id="KW-0472">Membrane</keyword>
<gene>
    <name evidence="7" type="ORF">BBV17_28210</name>
</gene>
<sequence>MFAQFKRLGADSLLYAFMNVGTKLIAFIMLPIYTNYLPPAEYGVLDIIDKWTAMLTFLIIFGTDSALSFYYFETKDEGKKLEHVRNVMYFRIFIVALLGIIVLTAGPYISELLFGDAGYVRLLYISIGVLFLDTILVVVLMVLRFDFKTKKVVIFTVGKMLLVAILSYLFLKYFVQTPEGILLGRIVSSAIIFLLLLSSSIKYLKPKISFPSLKELVKYAAPLVPASLAFWVIANASVFFLQAFHSTEEVGIYGAATKLATVITLLTSGVQMAWRPYSMSIKDKENSPLLFSKIYMGLLLMGIFGIMAIATVMPFIIGILGKDYYNAYQYVALISAATFLNFYYLIISAGLFFTKKTGVISITFGIVAVINTVLNITLIPVFSIWGAVAAYLIAYMTAIVFIFRKSQQAYYVPVSFGKMAFLFVNMTAAVISIIYVQELELNYIYIALAWLYMLLVIGISRVDKDFRRKSMENEKSLNE</sequence>
<feature type="transmembrane region" description="Helical" evidence="6">
    <location>
        <begin position="53"/>
        <end position="72"/>
    </location>
</feature>
<feature type="transmembrane region" description="Helical" evidence="6">
    <location>
        <begin position="384"/>
        <end position="403"/>
    </location>
</feature>
<feature type="transmembrane region" description="Helical" evidence="6">
    <location>
        <begin position="327"/>
        <end position="346"/>
    </location>
</feature>
<feature type="transmembrane region" description="Helical" evidence="6">
    <location>
        <begin position="92"/>
        <end position="110"/>
    </location>
</feature>
<feature type="transmembrane region" description="Helical" evidence="6">
    <location>
        <begin position="152"/>
        <end position="171"/>
    </location>
</feature>
<evidence type="ECO:0000256" key="1">
    <source>
        <dbReference type="ARBA" id="ARBA00004651"/>
    </source>
</evidence>
<dbReference type="Proteomes" id="UP000180194">
    <property type="component" value="Unassembled WGS sequence"/>
</dbReference>
<dbReference type="InterPro" id="IPR050833">
    <property type="entry name" value="Poly_Biosynth_Transport"/>
</dbReference>
<evidence type="ECO:0000256" key="5">
    <source>
        <dbReference type="ARBA" id="ARBA00023136"/>
    </source>
</evidence>
<feature type="transmembrane region" description="Helical" evidence="6">
    <location>
        <begin position="216"/>
        <end position="244"/>
    </location>
</feature>
<accession>A0ABX3CKN0</accession>
<organism evidence="7 8">
    <name type="scientific">Cytobacillus oceanisediminis</name>
    <dbReference type="NCBI Taxonomy" id="665099"/>
    <lineage>
        <taxon>Bacteria</taxon>
        <taxon>Bacillati</taxon>
        <taxon>Bacillota</taxon>
        <taxon>Bacilli</taxon>
        <taxon>Bacillales</taxon>
        <taxon>Bacillaceae</taxon>
        <taxon>Cytobacillus</taxon>
    </lineage>
</organism>
<feature type="transmembrane region" description="Helical" evidence="6">
    <location>
        <begin position="443"/>
        <end position="462"/>
    </location>
</feature>